<evidence type="ECO:0000259" key="10">
    <source>
        <dbReference type="PROSITE" id="PS51373"/>
    </source>
</evidence>
<feature type="domain" description="High potential iron-sulfur proteins family profile" evidence="10">
    <location>
        <begin position="38"/>
        <end position="115"/>
    </location>
</feature>
<evidence type="ECO:0000256" key="7">
    <source>
        <dbReference type="ARBA" id="ARBA00023014"/>
    </source>
</evidence>
<evidence type="ECO:0000256" key="1">
    <source>
        <dbReference type="ARBA" id="ARBA00002137"/>
    </source>
</evidence>
<keyword evidence="6 8" id="KW-0408">Iron</keyword>
<evidence type="ECO:0000256" key="2">
    <source>
        <dbReference type="ARBA" id="ARBA00022448"/>
    </source>
</evidence>
<feature type="chain" id="PRO_5011540090" description="High-potential iron-sulfur protein" evidence="9">
    <location>
        <begin position="38"/>
        <end position="115"/>
    </location>
</feature>
<comment type="subunit">
    <text evidence="8">Homodimer.</text>
</comment>
<name>A0A1G6S9Z8_9GAMM</name>
<dbReference type="GO" id="GO:0009055">
    <property type="term" value="F:electron transfer activity"/>
    <property type="evidence" value="ECO:0007669"/>
    <property type="project" value="InterPro"/>
</dbReference>
<dbReference type="Gene3D" id="4.10.490.10">
    <property type="entry name" value="High potential iron-sulphur protein"/>
    <property type="match status" value="1"/>
</dbReference>
<evidence type="ECO:0000256" key="3">
    <source>
        <dbReference type="ARBA" id="ARBA00022485"/>
    </source>
</evidence>
<evidence type="ECO:0000313" key="11">
    <source>
        <dbReference type="EMBL" id="SDD12975.1"/>
    </source>
</evidence>
<protein>
    <recommendedName>
        <fullName evidence="8">High-potential iron-sulfur protein</fullName>
        <shortName evidence="8">HiPIP</shortName>
    </recommendedName>
</protein>
<keyword evidence="9" id="KW-0732">Signal</keyword>
<dbReference type="Proteomes" id="UP000199603">
    <property type="component" value="Unassembled WGS sequence"/>
</dbReference>
<dbReference type="EMBL" id="FNAG01000001">
    <property type="protein sequence ID" value="SDD12975.1"/>
    <property type="molecule type" value="Genomic_DNA"/>
</dbReference>
<dbReference type="PROSITE" id="PS51318">
    <property type="entry name" value="TAT"/>
    <property type="match status" value="1"/>
</dbReference>
<keyword evidence="5 8" id="KW-0249">Electron transport</keyword>
<dbReference type="GO" id="GO:0046872">
    <property type="term" value="F:metal ion binding"/>
    <property type="evidence" value="ECO:0007669"/>
    <property type="project" value="UniProtKB-KW"/>
</dbReference>
<evidence type="ECO:0000256" key="9">
    <source>
        <dbReference type="SAM" id="SignalP"/>
    </source>
</evidence>
<dbReference type="InterPro" id="IPR006311">
    <property type="entry name" value="TAT_signal"/>
</dbReference>
<keyword evidence="2 8" id="KW-0813">Transport</keyword>
<evidence type="ECO:0000256" key="8">
    <source>
        <dbReference type="RuleBase" id="RU000620"/>
    </source>
</evidence>
<dbReference type="Pfam" id="PF01355">
    <property type="entry name" value="HIPIP"/>
    <property type="match status" value="1"/>
</dbReference>
<keyword evidence="4 8" id="KW-0479">Metal-binding</keyword>
<proteinExistence type="inferred from homology"/>
<feature type="signal peptide" evidence="9">
    <location>
        <begin position="1"/>
        <end position="37"/>
    </location>
</feature>
<organism evidence="11 12">
    <name type="scientific">Aquimonas voraii</name>
    <dbReference type="NCBI Taxonomy" id="265719"/>
    <lineage>
        <taxon>Bacteria</taxon>
        <taxon>Pseudomonadati</taxon>
        <taxon>Pseudomonadota</taxon>
        <taxon>Gammaproteobacteria</taxon>
        <taxon>Lysobacterales</taxon>
        <taxon>Lysobacteraceae</taxon>
        <taxon>Aquimonas</taxon>
    </lineage>
</organism>
<dbReference type="GO" id="GO:0019646">
    <property type="term" value="P:aerobic electron transport chain"/>
    <property type="evidence" value="ECO:0007669"/>
    <property type="project" value="InterPro"/>
</dbReference>
<dbReference type="PROSITE" id="PS51373">
    <property type="entry name" value="HIPIP"/>
    <property type="match status" value="1"/>
</dbReference>
<sequence length="115" mass="12021">MSNSPSIPSRRQFFRTAAVAAVGAPIAFKLITQPAVAASTKPPLPLDNPQAVALGYIEDAAKVDKAKYAQFKEGSNCNNCQFHQGAAGDWVDCALFPNNAVAGPGWCVSWAAKAG</sequence>
<keyword evidence="12" id="KW-1185">Reference proteome</keyword>
<keyword evidence="7 8" id="KW-0411">Iron-sulfur</keyword>
<dbReference type="OrthoDB" id="5298540at2"/>
<evidence type="ECO:0000256" key="5">
    <source>
        <dbReference type="ARBA" id="ARBA00022982"/>
    </source>
</evidence>
<dbReference type="InterPro" id="IPR036369">
    <property type="entry name" value="HIPIP_sf"/>
</dbReference>
<evidence type="ECO:0000256" key="6">
    <source>
        <dbReference type="ARBA" id="ARBA00023004"/>
    </source>
</evidence>
<accession>A0A1G6S9Z8</accession>
<dbReference type="GO" id="GO:0051539">
    <property type="term" value="F:4 iron, 4 sulfur cluster binding"/>
    <property type="evidence" value="ECO:0007669"/>
    <property type="project" value="UniProtKB-KW"/>
</dbReference>
<dbReference type="STRING" id="265719.SAMN04488509_101362"/>
<reference evidence="11 12" key="1">
    <citation type="submission" date="2016-10" db="EMBL/GenBank/DDBJ databases">
        <authorList>
            <person name="de Groot N.N."/>
        </authorList>
    </citation>
    <scope>NUCLEOTIDE SEQUENCE [LARGE SCALE GENOMIC DNA]</scope>
    <source>
        <strain evidence="11 12">DSM 16957</strain>
    </source>
</reference>
<evidence type="ECO:0000256" key="4">
    <source>
        <dbReference type="ARBA" id="ARBA00022723"/>
    </source>
</evidence>
<dbReference type="AlphaFoldDB" id="A0A1G6S9Z8"/>
<evidence type="ECO:0000313" key="12">
    <source>
        <dbReference type="Proteomes" id="UP000199603"/>
    </source>
</evidence>
<dbReference type="InterPro" id="IPR000170">
    <property type="entry name" value="High_potential_FeS_prot"/>
</dbReference>
<gene>
    <name evidence="11" type="ORF">SAMN04488509_101362</name>
</gene>
<comment type="function">
    <text evidence="1 8">Specific class of high-redox-potential 4Fe-4S ferredoxins. Functions in anaerobic electron transport in most purple and in some other photosynthetic bacteria and in at least one genus (Paracoccus) of halophilic, denitrifying bacteria.</text>
</comment>
<keyword evidence="3 8" id="KW-0004">4Fe-4S</keyword>
<comment type="similarity">
    <text evidence="8">Belongs to the high-potential iron-sulfur protein (HiPIP) family.</text>
</comment>
<dbReference type="RefSeq" id="WP_091238075.1">
    <property type="nucleotide sequence ID" value="NZ_FNAG01000001.1"/>
</dbReference>
<dbReference type="SUPFAM" id="SSF57652">
    <property type="entry name" value="HIPIP (high potential iron protein)"/>
    <property type="match status" value="1"/>
</dbReference>